<gene>
    <name evidence="1" type="ORF">E2C01_084246</name>
</gene>
<keyword evidence="2" id="KW-1185">Reference proteome</keyword>
<accession>A0A5B7J5T3</accession>
<protein>
    <submittedName>
        <fullName evidence="1">Uncharacterized protein</fullName>
    </submittedName>
</protein>
<evidence type="ECO:0000313" key="1">
    <source>
        <dbReference type="EMBL" id="MPC89306.1"/>
    </source>
</evidence>
<dbReference type="EMBL" id="VSRR010080575">
    <property type="protein sequence ID" value="MPC89306.1"/>
    <property type="molecule type" value="Genomic_DNA"/>
</dbReference>
<dbReference type="AlphaFoldDB" id="A0A5B7J5T3"/>
<organism evidence="1 2">
    <name type="scientific">Portunus trituberculatus</name>
    <name type="common">Swimming crab</name>
    <name type="synonym">Neptunus trituberculatus</name>
    <dbReference type="NCBI Taxonomy" id="210409"/>
    <lineage>
        <taxon>Eukaryota</taxon>
        <taxon>Metazoa</taxon>
        <taxon>Ecdysozoa</taxon>
        <taxon>Arthropoda</taxon>
        <taxon>Crustacea</taxon>
        <taxon>Multicrustacea</taxon>
        <taxon>Malacostraca</taxon>
        <taxon>Eumalacostraca</taxon>
        <taxon>Eucarida</taxon>
        <taxon>Decapoda</taxon>
        <taxon>Pleocyemata</taxon>
        <taxon>Brachyura</taxon>
        <taxon>Eubrachyura</taxon>
        <taxon>Portunoidea</taxon>
        <taxon>Portunidae</taxon>
        <taxon>Portuninae</taxon>
        <taxon>Portunus</taxon>
    </lineage>
</organism>
<comment type="caution">
    <text evidence="1">The sequence shown here is derived from an EMBL/GenBank/DDBJ whole genome shotgun (WGS) entry which is preliminary data.</text>
</comment>
<evidence type="ECO:0000313" key="2">
    <source>
        <dbReference type="Proteomes" id="UP000324222"/>
    </source>
</evidence>
<name>A0A5B7J5T3_PORTR</name>
<dbReference type="Proteomes" id="UP000324222">
    <property type="component" value="Unassembled WGS sequence"/>
</dbReference>
<reference evidence="1 2" key="1">
    <citation type="submission" date="2019-05" db="EMBL/GenBank/DDBJ databases">
        <title>Another draft genome of Portunus trituberculatus and its Hox gene families provides insights of decapod evolution.</title>
        <authorList>
            <person name="Jeong J.-H."/>
            <person name="Song I."/>
            <person name="Kim S."/>
            <person name="Choi T."/>
            <person name="Kim D."/>
            <person name="Ryu S."/>
            <person name="Kim W."/>
        </authorList>
    </citation>
    <scope>NUCLEOTIDE SEQUENCE [LARGE SCALE GENOMIC DNA]</scope>
    <source>
        <tissue evidence="1">Muscle</tissue>
    </source>
</reference>
<sequence>MTQQQMANEKAASVSDTEMWSLEQTSHHRVECSLVAIREKLMMRWKVTHWGKGWPREQPCYIALLMVLEDAAYYLTPIKPLLMLLHVATERVENF</sequence>
<proteinExistence type="predicted"/>